<dbReference type="PANTHER" id="PTHR10963">
    <property type="entry name" value="GLYCOSYL HYDROLASE-RELATED"/>
    <property type="match status" value="1"/>
</dbReference>
<evidence type="ECO:0000259" key="8">
    <source>
        <dbReference type="PROSITE" id="PS51969"/>
    </source>
</evidence>
<dbReference type="InterPro" id="IPR043030">
    <property type="entry name" value="BGBP_N_sf"/>
</dbReference>
<dbReference type="Gene3D" id="2.60.40.2140">
    <property type="entry name" value="Beta-1,3-glucan-recognition protein, N-terminal domain"/>
    <property type="match status" value="1"/>
</dbReference>
<dbReference type="AlphaFoldDB" id="A0A2T7PHG1"/>
<dbReference type="InterPro" id="IPR031756">
    <property type="entry name" value="BGBP_N"/>
</dbReference>
<dbReference type="InterPro" id="IPR013320">
    <property type="entry name" value="ConA-like_dom_sf"/>
</dbReference>
<evidence type="ECO:0000313" key="9">
    <source>
        <dbReference type="EMBL" id="PVD32830.1"/>
    </source>
</evidence>
<gene>
    <name evidence="9" type="ORF">C0Q70_08277</name>
</gene>
<dbReference type="InterPro" id="IPR050546">
    <property type="entry name" value="Glycosyl_Hydrlase_16"/>
</dbReference>
<organism evidence="9 10">
    <name type="scientific">Pomacea canaliculata</name>
    <name type="common">Golden apple snail</name>
    <dbReference type="NCBI Taxonomy" id="400727"/>
    <lineage>
        <taxon>Eukaryota</taxon>
        <taxon>Metazoa</taxon>
        <taxon>Spiralia</taxon>
        <taxon>Lophotrochozoa</taxon>
        <taxon>Mollusca</taxon>
        <taxon>Gastropoda</taxon>
        <taxon>Caenogastropoda</taxon>
        <taxon>Architaenioglossa</taxon>
        <taxon>Ampullarioidea</taxon>
        <taxon>Ampullariidae</taxon>
        <taxon>Pomacea</taxon>
    </lineage>
</organism>
<dbReference type="PROSITE" id="PS51762">
    <property type="entry name" value="GH16_2"/>
    <property type="match status" value="1"/>
</dbReference>
<dbReference type="PANTHER" id="PTHR10963:SF55">
    <property type="entry name" value="GLYCOSIDE HYDROLASE FAMILY 16 PROTEIN"/>
    <property type="match status" value="1"/>
</dbReference>
<dbReference type="GO" id="GO:0005975">
    <property type="term" value="P:carbohydrate metabolic process"/>
    <property type="evidence" value="ECO:0007669"/>
    <property type="project" value="InterPro"/>
</dbReference>
<dbReference type="Gene3D" id="2.60.120.200">
    <property type="match status" value="2"/>
</dbReference>
<comment type="caution">
    <text evidence="9">The sequence shown here is derived from an EMBL/GenBank/DDBJ whole genome shotgun (WGS) entry which is preliminary data.</text>
</comment>
<dbReference type="GO" id="GO:0004553">
    <property type="term" value="F:hydrolase activity, hydrolyzing O-glycosyl compounds"/>
    <property type="evidence" value="ECO:0007669"/>
    <property type="project" value="InterPro"/>
</dbReference>
<dbReference type="Pfam" id="PF15886">
    <property type="entry name" value="CBM39"/>
    <property type="match status" value="1"/>
</dbReference>
<reference evidence="9 10" key="1">
    <citation type="submission" date="2018-04" db="EMBL/GenBank/DDBJ databases">
        <title>The genome of golden apple snail Pomacea canaliculata provides insight into stress tolerance and invasive adaptation.</title>
        <authorList>
            <person name="Liu C."/>
            <person name="Liu B."/>
            <person name="Ren Y."/>
            <person name="Zhang Y."/>
            <person name="Wang H."/>
            <person name="Li S."/>
            <person name="Jiang F."/>
            <person name="Yin L."/>
            <person name="Zhang G."/>
            <person name="Qian W."/>
            <person name="Fan W."/>
        </authorList>
    </citation>
    <scope>NUCLEOTIDE SEQUENCE [LARGE SCALE GENOMIC DNA]</scope>
    <source>
        <strain evidence="9">SZHN2017</strain>
        <tissue evidence="9">Muscle</tissue>
    </source>
</reference>
<feature type="domain" description="CBM39" evidence="8">
    <location>
        <begin position="17"/>
        <end position="116"/>
    </location>
</feature>
<evidence type="ECO:0000313" key="10">
    <source>
        <dbReference type="Proteomes" id="UP000245119"/>
    </source>
</evidence>
<feature type="chain" id="PRO_5015719310" evidence="6">
    <location>
        <begin position="21"/>
        <end position="342"/>
    </location>
</feature>
<evidence type="ECO:0000256" key="1">
    <source>
        <dbReference type="ARBA" id="ARBA00006865"/>
    </source>
</evidence>
<dbReference type="SUPFAM" id="SSF49899">
    <property type="entry name" value="Concanavalin A-like lectins/glucanases"/>
    <property type="match status" value="1"/>
</dbReference>
<evidence type="ECO:0000256" key="5">
    <source>
        <dbReference type="SAM" id="MobiDB-lite"/>
    </source>
</evidence>
<dbReference type="PROSITE" id="PS51969">
    <property type="entry name" value="CBM39"/>
    <property type="match status" value="1"/>
</dbReference>
<comment type="similarity">
    <text evidence="1">Belongs to the glycosyl hydrolase 16 family.</text>
</comment>
<feature type="region of interest" description="Disordered" evidence="5">
    <location>
        <begin position="125"/>
        <end position="162"/>
    </location>
</feature>
<evidence type="ECO:0000256" key="2">
    <source>
        <dbReference type="ARBA" id="ARBA00008781"/>
    </source>
</evidence>
<keyword evidence="3" id="KW-0399">Innate immunity</keyword>
<name>A0A2T7PHG1_POMCA</name>
<dbReference type="EMBL" id="PZQS01000004">
    <property type="protein sequence ID" value="PVD32830.1"/>
    <property type="molecule type" value="Genomic_DNA"/>
</dbReference>
<proteinExistence type="inferred from homology"/>
<dbReference type="GO" id="GO:0030246">
    <property type="term" value="F:carbohydrate binding"/>
    <property type="evidence" value="ECO:0007669"/>
    <property type="project" value="InterPro"/>
</dbReference>
<comment type="similarity">
    <text evidence="2">Belongs to the insect beta-1,3-glucan binding protein family.</text>
</comment>
<feature type="signal peptide" evidence="6">
    <location>
        <begin position="1"/>
        <end position="20"/>
    </location>
</feature>
<protein>
    <submittedName>
        <fullName evidence="9">Uncharacterized protein</fullName>
    </submittedName>
</protein>
<evidence type="ECO:0000256" key="3">
    <source>
        <dbReference type="ARBA" id="ARBA00022588"/>
    </source>
</evidence>
<dbReference type="Proteomes" id="UP000245119">
    <property type="component" value="Linkage Group LG4"/>
</dbReference>
<dbReference type="GO" id="GO:0045087">
    <property type="term" value="P:innate immune response"/>
    <property type="evidence" value="ECO:0007669"/>
    <property type="project" value="UniProtKB-KW"/>
</dbReference>
<dbReference type="OrthoDB" id="4781at2759"/>
<accession>A0A2T7PHG1</accession>
<keyword evidence="4" id="KW-0391">Immunity</keyword>
<evidence type="ECO:0000256" key="4">
    <source>
        <dbReference type="ARBA" id="ARBA00022859"/>
    </source>
</evidence>
<keyword evidence="6" id="KW-0732">Signal</keyword>
<dbReference type="InterPro" id="IPR000757">
    <property type="entry name" value="Beta-glucanase-like"/>
</dbReference>
<evidence type="ECO:0000256" key="6">
    <source>
        <dbReference type="SAM" id="SignalP"/>
    </source>
</evidence>
<dbReference type="STRING" id="400727.A0A2T7PHG1"/>
<sequence>MGRTWTTLVLTCLAVVVVAADPTFEVSPGGLKVRIPDGGGYTLIGFHFSVNKPLPGVAAGDYAVDMTTKTGNEFVYTWPEVVLKPGDTVNYWYLYLQNGLGHNVLGKSWTYDCNHVIHKRSCRRLSSRPGDDYNHSQTNHPRYNDSHRPCPDDTEGPGEGDGFVDSSQCTSFPCLIFEDNFDFINHRVWQHEITAGGGGNWEFQYYTNNRTNSYTKDGVLYIKPATIWMLPTQNVYGNWPASGEIDIMESRGNRNYHNQQGVSVGVDSVGSTLHFGADYFTNQWPKAHAEKFYVDDEEILRVDPGPDGFWKFSGLDETTYDNPWREGSRMAPFDQEVRMLTG</sequence>
<evidence type="ECO:0000259" key="7">
    <source>
        <dbReference type="PROSITE" id="PS51762"/>
    </source>
</evidence>
<keyword evidence="10" id="KW-1185">Reference proteome</keyword>
<feature type="domain" description="GH16" evidence="7">
    <location>
        <begin position="143"/>
        <end position="342"/>
    </location>
</feature>
<feature type="compositionally biased region" description="Basic and acidic residues" evidence="5">
    <location>
        <begin position="142"/>
        <end position="151"/>
    </location>
</feature>